<protein>
    <submittedName>
        <fullName evidence="1">Uncharacterized protein</fullName>
    </submittedName>
</protein>
<evidence type="ECO:0000313" key="2">
    <source>
        <dbReference type="Proteomes" id="UP000186136"/>
    </source>
</evidence>
<dbReference type="AlphaFoldDB" id="A0A1Q2YG03"/>
<accession>A0A1Q2YG03</accession>
<evidence type="ECO:0000313" key="1">
    <source>
        <dbReference type="EMBL" id="GAV28464.1"/>
    </source>
</evidence>
<proteinExistence type="predicted"/>
<sequence>MPSATRITERALLEILPIPMARPDKTSPASKVSVLVWCPVVLRPSDPLPVYPATVGQRKGTAQTYWPEEFGVQLEARDVAILEACMWDSKSKCQEELGLGWDTPSNIVPEHEK</sequence>
<dbReference type="OrthoDB" id="1055148at2759"/>
<dbReference type="EMBL" id="BDGI01000069">
    <property type="protein sequence ID" value="GAV28464.1"/>
    <property type="molecule type" value="Genomic_DNA"/>
</dbReference>
<comment type="caution">
    <text evidence="1">The sequence shown here is derived from an EMBL/GenBank/DDBJ whole genome shotgun (WGS) entry which is preliminary data.</text>
</comment>
<organism evidence="1 2">
    <name type="scientific">Pichia membranifaciens</name>
    <dbReference type="NCBI Taxonomy" id="4926"/>
    <lineage>
        <taxon>Eukaryota</taxon>
        <taxon>Fungi</taxon>
        <taxon>Dikarya</taxon>
        <taxon>Ascomycota</taxon>
        <taxon>Saccharomycotina</taxon>
        <taxon>Pichiomycetes</taxon>
        <taxon>Pichiales</taxon>
        <taxon>Pichiaceae</taxon>
        <taxon>Pichia</taxon>
    </lineage>
</organism>
<reference evidence="1 2" key="1">
    <citation type="submission" date="2016-08" db="EMBL/GenBank/DDBJ databases">
        <title>Whole genome shotgun sequence of Pichia membranifaciens KS47-1.</title>
        <authorList>
            <person name="Konishi M."/>
            <person name="Ishida M."/>
            <person name="Arakawa T."/>
            <person name="Kato Y."/>
            <person name="Horiuchi J."/>
        </authorList>
    </citation>
    <scope>NUCLEOTIDE SEQUENCE [LARGE SCALE GENOMIC DNA]</scope>
    <source>
        <strain evidence="1 2">KS47-1</strain>
    </source>
</reference>
<dbReference type="Proteomes" id="UP000186136">
    <property type="component" value="Unassembled WGS sequence"/>
</dbReference>
<gene>
    <name evidence="1" type="ORF">PMKS-001935</name>
</gene>
<keyword evidence="2" id="KW-1185">Reference proteome</keyword>
<name>A0A1Q2YG03_9ASCO</name>